<evidence type="ECO:0000313" key="3">
    <source>
        <dbReference type="Proteomes" id="UP000184436"/>
    </source>
</evidence>
<feature type="domain" description="Phosphoadenosine phosphosulphate reductase" evidence="1">
    <location>
        <begin position="3"/>
        <end position="174"/>
    </location>
</feature>
<reference evidence="2 3" key="1">
    <citation type="submission" date="2016-11" db="EMBL/GenBank/DDBJ databases">
        <authorList>
            <person name="Jaros S."/>
            <person name="Januszkiewicz K."/>
            <person name="Wedrychowicz H."/>
        </authorList>
    </citation>
    <scope>NUCLEOTIDE SEQUENCE [LARGE SCALE GENOMIC DNA]</scope>
    <source>
        <strain evidence="2 3">DSM 26883</strain>
    </source>
</reference>
<dbReference type="GO" id="GO:0003824">
    <property type="term" value="F:catalytic activity"/>
    <property type="evidence" value="ECO:0007669"/>
    <property type="project" value="InterPro"/>
</dbReference>
<dbReference type="Proteomes" id="UP000184436">
    <property type="component" value="Unassembled WGS sequence"/>
</dbReference>
<evidence type="ECO:0000313" key="2">
    <source>
        <dbReference type="EMBL" id="SHF87135.1"/>
    </source>
</evidence>
<sequence>MIIAWFSCGVTSAVACKIALSLYEDVQLYYIETGSGHPDNARFLADCEKWYGQPIHTIRNDKYLNVKDVLLKKRYINGPTGAACTFELKKQVRYKLEKELGAWDGQVWGFDYEPKEINRAIRLKQQYPDTKPLFPLIEKQITKPDAMGMLWKANIEIPAMYKMGYNNNNCIGCVKGGMGYWNKIRKEFPEVFAQMAQIERDVGATCLKDKDGRIFLDELPTWRGDPVEEIIPDCSLICQIEFQEIIDRQVERVLKEEISINDVA</sequence>
<dbReference type="InterPro" id="IPR014729">
    <property type="entry name" value="Rossmann-like_a/b/a_fold"/>
</dbReference>
<name>A0A1M5F6L6_9BACE</name>
<keyword evidence="3" id="KW-1185">Reference proteome</keyword>
<dbReference type="OrthoDB" id="1032766at2"/>
<protein>
    <submittedName>
        <fullName evidence="2">Phosphoadenosine phosphosulfate reductase family protein</fullName>
    </submittedName>
</protein>
<accession>A0A1M5F6L6</accession>
<dbReference type="SUPFAM" id="SSF52402">
    <property type="entry name" value="Adenine nucleotide alpha hydrolases-like"/>
    <property type="match status" value="1"/>
</dbReference>
<dbReference type="AlphaFoldDB" id="A0A1M5F6L6"/>
<dbReference type="STRING" id="871325.SAMN05444349_14139"/>
<dbReference type="Gene3D" id="3.40.50.620">
    <property type="entry name" value="HUPs"/>
    <property type="match status" value="1"/>
</dbReference>
<dbReference type="Pfam" id="PF01507">
    <property type="entry name" value="PAPS_reduct"/>
    <property type="match status" value="1"/>
</dbReference>
<dbReference type="InterPro" id="IPR002500">
    <property type="entry name" value="PAPS_reduct_dom"/>
</dbReference>
<gene>
    <name evidence="2" type="ORF">SAMN05444349_14139</name>
</gene>
<proteinExistence type="predicted"/>
<organism evidence="2 3">
    <name type="scientific">Bacteroides faecichinchillae</name>
    <dbReference type="NCBI Taxonomy" id="871325"/>
    <lineage>
        <taxon>Bacteria</taxon>
        <taxon>Pseudomonadati</taxon>
        <taxon>Bacteroidota</taxon>
        <taxon>Bacteroidia</taxon>
        <taxon>Bacteroidales</taxon>
        <taxon>Bacteroidaceae</taxon>
        <taxon>Bacteroides</taxon>
    </lineage>
</organism>
<evidence type="ECO:0000259" key="1">
    <source>
        <dbReference type="Pfam" id="PF01507"/>
    </source>
</evidence>
<dbReference type="EMBL" id="FQVD01000041">
    <property type="protein sequence ID" value="SHF87135.1"/>
    <property type="molecule type" value="Genomic_DNA"/>
</dbReference>
<dbReference type="RefSeq" id="WP_025076489.1">
    <property type="nucleotide sequence ID" value="NZ_FQVD01000041.1"/>
</dbReference>